<proteinExistence type="predicted"/>
<keyword evidence="2" id="KW-1185">Reference proteome</keyword>
<sequence length="633" mass="72805">MLERFVDVLSRHEPILLNESCCGQEEPSSWENYQSFNEPMIDPPRTPPERKETLSIPQLPPRVLPPPSSQASPKMVQPNDMQEPMCLIENNLGDKLRVNQEALQLLQKINQPVVVVAIVGLYRTGKSYLMNKLAGKDRGGFSLGATVQANTKGIWMWCRPHPQKPGHTLVLLDTEGLGDVEKSNTENDSWVFALSVLLSSAFVYNSMGTIDQFALEKLHYVSELTERIKVKTSAKENCEEDDVIPDDFVWFFPIFIWAGSADTLQLELDGHHISHRRVYLKSRISAKKYIREYFPSRKCFVFDRPATRQELVHLEDLPERKLNPDFIGEAHRFRDYVFETAPVKVIPGGHTVTGMMLGHFAVTYVDTIRSGAIPCIENAVLALSQIENVAAVNDGVKRYEDMMELRLTLPTEIIEELLQVHSECEKEAIQVFLDRAFKDEGQEHQKQLKYQIQTKLEEICSRNEQGSLDRCQAVLLELFQHLEKKICDGSYAVPGGYQCFLEDQRKAVEKYHLTPQKGLMASVALQEFLKSKETAAQSILQADRNLTERQKQIEVEKARAAASQREAELQRQLKEQTQRMVEENQRSYKAHEEQLLKRMEEDRRRQQQEYERVLHHKLQRSLLDVEDSQNVFS</sequence>
<comment type="caution">
    <text evidence="1">The sequence shown here is derived from an EMBL/GenBank/DDBJ whole genome shotgun (WGS) entry which is preliminary data.</text>
</comment>
<organism evidence="1 2">
    <name type="scientific">Sphaerodactylus townsendi</name>
    <dbReference type="NCBI Taxonomy" id="933632"/>
    <lineage>
        <taxon>Eukaryota</taxon>
        <taxon>Metazoa</taxon>
        <taxon>Chordata</taxon>
        <taxon>Craniata</taxon>
        <taxon>Vertebrata</taxon>
        <taxon>Euteleostomi</taxon>
        <taxon>Lepidosauria</taxon>
        <taxon>Squamata</taxon>
        <taxon>Bifurcata</taxon>
        <taxon>Gekkota</taxon>
        <taxon>Sphaerodactylidae</taxon>
        <taxon>Sphaerodactylus</taxon>
    </lineage>
</organism>
<dbReference type="EMBL" id="CM037619">
    <property type="protein sequence ID" value="KAH8008319.1"/>
    <property type="molecule type" value="Genomic_DNA"/>
</dbReference>
<reference evidence="1" key="1">
    <citation type="submission" date="2021-08" db="EMBL/GenBank/DDBJ databases">
        <title>The first chromosome-level gecko genome reveals the dynamic sex chromosomes of Neotropical dwarf geckos (Sphaerodactylidae: Sphaerodactylus).</title>
        <authorList>
            <person name="Pinto B.J."/>
            <person name="Keating S.E."/>
            <person name="Gamble T."/>
        </authorList>
    </citation>
    <scope>NUCLEOTIDE SEQUENCE</scope>
    <source>
        <strain evidence="1">TG3544</strain>
    </source>
</reference>
<evidence type="ECO:0000313" key="1">
    <source>
        <dbReference type="EMBL" id="KAH8008319.1"/>
    </source>
</evidence>
<gene>
    <name evidence="1" type="ORF">K3G42_029045</name>
</gene>
<protein>
    <submittedName>
        <fullName evidence="1">Uncharacterized protein</fullName>
    </submittedName>
</protein>
<dbReference type="Proteomes" id="UP000827872">
    <property type="component" value="Linkage Group LG06"/>
</dbReference>
<accession>A0ACB8FSJ5</accession>
<evidence type="ECO:0000313" key="2">
    <source>
        <dbReference type="Proteomes" id="UP000827872"/>
    </source>
</evidence>
<name>A0ACB8FSJ5_9SAUR</name>